<dbReference type="AlphaFoldDB" id="A0A3B3QKY4"/>
<dbReference type="Proteomes" id="UP000261540">
    <property type="component" value="Unplaced"/>
</dbReference>
<name>A0A3B3QKY4_9TELE</name>
<dbReference type="PANTHER" id="PTHR21860">
    <property type="entry name" value="TRANSCRIPTION INITIATION FACTOR IIIC TFIIIC , POLYPEPTIDE 6-RELATED"/>
    <property type="match status" value="1"/>
</dbReference>
<proteinExistence type="predicted"/>
<dbReference type="Gene3D" id="2.60.40.4370">
    <property type="match status" value="1"/>
</dbReference>
<dbReference type="GO" id="GO:0000127">
    <property type="term" value="C:transcription factor TFIIIC complex"/>
    <property type="evidence" value="ECO:0007669"/>
    <property type="project" value="TreeGrafter"/>
</dbReference>
<keyword evidence="3" id="KW-1185">Reference proteome</keyword>
<dbReference type="InterPro" id="IPR042771">
    <property type="entry name" value="GTF3C6-like"/>
</dbReference>
<dbReference type="InterPro" id="IPR019481">
    <property type="entry name" value="TFIIIC_triple_barrel"/>
</dbReference>
<evidence type="ECO:0000313" key="3">
    <source>
        <dbReference type="Proteomes" id="UP000261540"/>
    </source>
</evidence>
<organism evidence="2 3">
    <name type="scientific">Paramormyrops kingsleyae</name>
    <dbReference type="NCBI Taxonomy" id="1676925"/>
    <lineage>
        <taxon>Eukaryota</taxon>
        <taxon>Metazoa</taxon>
        <taxon>Chordata</taxon>
        <taxon>Craniata</taxon>
        <taxon>Vertebrata</taxon>
        <taxon>Euteleostomi</taxon>
        <taxon>Actinopterygii</taxon>
        <taxon>Neopterygii</taxon>
        <taxon>Teleostei</taxon>
        <taxon>Osteoglossocephala</taxon>
        <taxon>Osteoglossomorpha</taxon>
        <taxon>Osteoglossiformes</taxon>
        <taxon>Mormyridae</taxon>
        <taxon>Paramormyrops</taxon>
    </lineage>
</organism>
<feature type="domain" description="Transcription factor TFIIIC triple barrel" evidence="1">
    <location>
        <begin position="6"/>
        <end position="56"/>
    </location>
</feature>
<dbReference type="Pfam" id="PF10419">
    <property type="entry name" value="TFIIIC_sub6"/>
    <property type="match status" value="1"/>
</dbReference>
<protein>
    <recommendedName>
        <fullName evidence="1">Transcription factor TFIIIC triple barrel domain-containing protein</fullName>
    </recommendedName>
</protein>
<sequence>MEDEWEEEEQLVLVELSGIIDSDFLTKSEGQCKIVGIDTEQPMMQVGAYVFAGEYEGKPFDFRLYK</sequence>
<accession>A0A3B3QKY4</accession>
<dbReference type="Ensembl" id="ENSPKIT00000031455.1">
    <property type="protein sequence ID" value="ENSPKIP00000007402.1"/>
    <property type="gene ID" value="ENSPKIG00000023308.1"/>
</dbReference>
<evidence type="ECO:0000259" key="1">
    <source>
        <dbReference type="Pfam" id="PF10419"/>
    </source>
</evidence>
<dbReference type="PANTHER" id="PTHR21860:SF2">
    <property type="entry name" value="GENERAL TRANSCRIPTION FACTOR 3C POLYPEPTIDE 6"/>
    <property type="match status" value="1"/>
</dbReference>
<reference evidence="2" key="2">
    <citation type="submission" date="2025-09" db="UniProtKB">
        <authorList>
            <consortium name="Ensembl"/>
        </authorList>
    </citation>
    <scope>IDENTIFICATION</scope>
</reference>
<dbReference type="GO" id="GO:0006383">
    <property type="term" value="P:transcription by RNA polymerase III"/>
    <property type="evidence" value="ECO:0007669"/>
    <property type="project" value="InterPro"/>
</dbReference>
<evidence type="ECO:0000313" key="2">
    <source>
        <dbReference type="Ensembl" id="ENSPKIP00000007402.1"/>
    </source>
</evidence>
<reference evidence="2" key="1">
    <citation type="submission" date="2025-08" db="UniProtKB">
        <authorList>
            <consortium name="Ensembl"/>
        </authorList>
    </citation>
    <scope>IDENTIFICATION</scope>
</reference>
<dbReference type="GeneTree" id="ENSGT00390000000510"/>